<dbReference type="EMBL" id="AWVJ01000221">
    <property type="protein sequence ID" value="ERK40697.1"/>
    <property type="molecule type" value="Genomic_DNA"/>
</dbReference>
<evidence type="ECO:0000313" key="1">
    <source>
        <dbReference type="EMBL" id="ERK40697.1"/>
    </source>
</evidence>
<proteinExistence type="predicted"/>
<gene>
    <name evidence="1" type="ORF">HMPREF0373_03459</name>
</gene>
<evidence type="ECO:0000313" key="2">
    <source>
        <dbReference type="Proteomes" id="UP000016608"/>
    </source>
</evidence>
<accession>U2QPJ9</accession>
<dbReference type="AlphaFoldDB" id="U2QPJ9"/>
<dbReference type="HOGENOM" id="CLU_3199984_0_0_9"/>
<protein>
    <recommendedName>
        <fullName evidence="3">Magnesium transporter</fullName>
    </recommendedName>
</protein>
<organism evidence="1 2">
    <name type="scientific">Eubacterium ramulus ATCC 29099</name>
    <dbReference type="NCBI Taxonomy" id="1256908"/>
    <lineage>
        <taxon>Bacteria</taxon>
        <taxon>Bacillati</taxon>
        <taxon>Bacillota</taxon>
        <taxon>Clostridia</taxon>
        <taxon>Eubacteriales</taxon>
        <taxon>Eubacteriaceae</taxon>
        <taxon>Eubacterium</taxon>
    </lineage>
</organism>
<dbReference type="Proteomes" id="UP000016608">
    <property type="component" value="Unassembled WGS sequence"/>
</dbReference>
<dbReference type="PATRIC" id="fig|1256908.3.peg.3161"/>
<comment type="caution">
    <text evidence="1">The sequence shown here is derived from an EMBL/GenBank/DDBJ whole genome shotgun (WGS) entry which is preliminary data.</text>
</comment>
<evidence type="ECO:0008006" key="3">
    <source>
        <dbReference type="Google" id="ProtNLM"/>
    </source>
</evidence>
<sequence>MMTVYKTDNRVLHEVEEMDPGVWIMMTNPTMEESQEVAEKYDIDR</sequence>
<reference evidence="1 2" key="1">
    <citation type="submission" date="2013-06" db="EMBL/GenBank/DDBJ databases">
        <authorList>
            <person name="Weinstock G."/>
            <person name="Sodergren E."/>
            <person name="Lobos E.A."/>
            <person name="Fulton L."/>
            <person name="Fulton R."/>
            <person name="Courtney L."/>
            <person name="Fronick C."/>
            <person name="O'Laughlin M."/>
            <person name="Godfrey J."/>
            <person name="Wilson R.M."/>
            <person name="Miner T."/>
            <person name="Farmer C."/>
            <person name="Delehaunty K."/>
            <person name="Cordes M."/>
            <person name="Minx P."/>
            <person name="Tomlinson C."/>
            <person name="Chen J."/>
            <person name="Wollam A."/>
            <person name="Pepin K.H."/>
            <person name="Bhonagiri V."/>
            <person name="Zhang X."/>
            <person name="Warren W."/>
            <person name="Mitreva M."/>
            <person name="Mardis E.R."/>
            <person name="Wilson R.K."/>
        </authorList>
    </citation>
    <scope>NUCLEOTIDE SEQUENCE [LARGE SCALE GENOMIC DNA]</scope>
    <source>
        <strain evidence="1 2">ATCC 29099</strain>
    </source>
</reference>
<name>U2QPJ9_EUBRA</name>
<keyword evidence="2" id="KW-1185">Reference proteome</keyword>